<gene>
    <name evidence="3" type="ORF">Tci_851846</name>
</gene>
<feature type="compositionally biased region" description="Basic and acidic residues" evidence="1">
    <location>
        <begin position="28"/>
        <end position="38"/>
    </location>
</feature>
<keyword evidence="2" id="KW-0732">Signal</keyword>
<feature type="non-terminal residue" evidence="3">
    <location>
        <position position="58"/>
    </location>
</feature>
<comment type="caution">
    <text evidence="3">The sequence shown here is derived from an EMBL/GenBank/DDBJ whole genome shotgun (WGS) entry which is preliminary data.</text>
</comment>
<sequence length="58" mass="6859">MYFFLFGLLDLQILRTLVEMLPFDEKEPKFDEKKHESEVNVSPSSSAQSKKHDDKTKR</sequence>
<proteinExistence type="predicted"/>
<dbReference type="EMBL" id="BKCJ011072457">
    <property type="protein sequence ID" value="GFC79876.1"/>
    <property type="molecule type" value="Genomic_DNA"/>
</dbReference>
<feature type="compositionally biased region" description="Polar residues" evidence="1">
    <location>
        <begin position="39"/>
        <end position="48"/>
    </location>
</feature>
<protein>
    <submittedName>
        <fullName evidence="3">Uncharacterized protein</fullName>
    </submittedName>
</protein>
<evidence type="ECO:0000256" key="1">
    <source>
        <dbReference type="SAM" id="MobiDB-lite"/>
    </source>
</evidence>
<dbReference type="AlphaFoldDB" id="A0A699R2Y6"/>
<reference evidence="3" key="1">
    <citation type="journal article" date="2019" name="Sci. Rep.">
        <title>Draft genome of Tanacetum cinerariifolium, the natural source of mosquito coil.</title>
        <authorList>
            <person name="Yamashiro T."/>
            <person name="Shiraishi A."/>
            <person name="Satake H."/>
            <person name="Nakayama K."/>
        </authorList>
    </citation>
    <scope>NUCLEOTIDE SEQUENCE</scope>
</reference>
<feature type="signal peptide" evidence="2">
    <location>
        <begin position="1"/>
        <end position="20"/>
    </location>
</feature>
<feature type="region of interest" description="Disordered" evidence="1">
    <location>
        <begin position="28"/>
        <end position="58"/>
    </location>
</feature>
<accession>A0A699R2Y6</accession>
<name>A0A699R2Y6_TANCI</name>
<evidence type="ECO:0000256" key="2">
    <source>
        <dbReference type="SAM" id="SignalP"/>
    </source>
</evidence>
<feature type="chain" id="PRO_5025694246" evidence="2">
    <location>
        <begin position="21"/>
        <end position="58"/>
    </location>
</feature>
<organism evidence="3">
    <name type="scientific">Tanacetum cinerariifolium</name>
    <name type="common">Dalmatian daisy</name>
    <name type="synonym">Chrysanthemum cinerariifolium</name>
    <dbReference type="NCBI Taxonomy" id="118510"/>
    <lineage>
        <taxon>Eukaryota</taxon>
        <taxon>Viridiplantae</taxon>
        <taxon>Streptophyta</taxon>
        <taxon>Embryophyta</taxon>
        <taxon>Tracheophyta</taxon>
        <taxon>Spermatophyta</taxon>
        <taxon>Magnoliopsida</taxon>
        <taxon>eudicotyledons</taxon>
        <taxon>Gunneridae</taxon>
        <taxon>Pentapetalae</taxon>
        <taxon>asterids</taxon>
        <taxon>campanulids</taxon>
        <taxon>Asterales</taxon>
        <taxon>Asteraceae</taxon>
        <taxon>Asteroideae</taxon>
        <taxon>Anthemideae</taxon>
        <taxon>Anthemidinae</taxon>
        <taxon>Tanacetum</taxon>
    </lineage>
</organism>
<evidence type="ECO:0000313" key="3">
    <source>
        <dbReference type="EMBL" id="GFC79876.1"/>
    </source>
</evidence>